<accession>A0AAJ0B7R1</accession>
<proteinExistence type="predicted"/>
<comment type="caution">
    <text evidence="1">The sequence shown here is derived from an EMBL/GenBank/DDBJ whole genome shotgun (WGS) entry which is preliminary data.</text>
</comment>
<organism evidence="1 2">
    <name type="scientific">Echria macrotheca</name>
    <dbReference type="NCBI Taxonomy" id="438768"/>
    <lineage>
        <taxon>Eukaryota</taxon>
        <taxon>Fungi</taxon>
        <taxon>Dikarya</taxon>
        <taxon>Ascomycota</taxon>
        <taxon>Pezizomycotina</taxon>
        <taxon>Sordariomycetes</taxon>
        <taxon>Sordariomycetidae</taxon>
        <taxon>Sordariales</taxon>
        <taxon>Schizotheciaceae</taxon>
        <taxon>Echria</taxon>
    </lineage>
</organism>
<dbReference type="CDD" id="cd17039">
    <property type="entry name" value="Ubl_ubiquitin_like"/>
    <property type="match status" value="1"/>
</dbReference>
<protein>
    <recommendedName>
        <fullName evidence="3">Ubiquitin-like domain-containing protein</fullName>
    </recommendedName>
</protein>
<evidence type="ECO:0008006" key="3">
    <source>
        <dbReference type="Google" id="ProtNLM"/>
    </source>
</evidence>
<dbReference type="AlphaFoldDB" id="A0AAJ0B7R1"/>
<dbReference type="SUPFAM" id="SSF54236">
    <property type="entry name" value="Ubiquitin-like"/>
    <property type="match status" value="1"/>
</dbReference>
<dbReference type="InterPro" id="IPR029071">
    <property type="entry name" value="Ubiquitin-like_domsf"/>
</dbReference>
<keyword evidence="2" id="KW-1185">Reference proteome</keyword>
<dbReference type="Proteomes" id="UP001239445">
    <property type="component" value="Unassembled WGS sequence"/>
</dbReference>
<name>A0AAJ0B7R1_9PEZI</name>
<dbReference type="EMBL" id="MU839838">
    <property type="protein sequence ID" value="KAK1753249.1"/>
    <property type="molecule type" value="Genomic_DNA"/>
</dbReference>
<evidence type="ECO:0000313" key="2">
    <source>
        <dbReference type="Proteomes" id="UP001239445"/>
    </source>
</evidence>
<reference evidence="1" key="1">
    <citation type="submission" date="2023-06" db="EMBL/GenBank/DDBJ databases">
        <title>Genome-scale phylogeny and comparative genomics of the fungal order Sordariales.</title>
        <authorList>
            <consortium name="Lawrence Berkeley National Laboratory"/>
            <person name="Hensen N."/>
            <person name="Bonometti L."/>
            <person name="Westerberg I."/>
            <person name="Brannstrom I.O."/>
            <person name="Guillou S."/>
            <person name="Cros-Aarteil S."/>
            <person name="Calhoun S."/>
            <person name="Haridas S."/>
            <person name="Kuo A."/>
            <person name="Mondo S."/>
            <person name="Pangilinan J."/>
            <person name="Riley R."/>
            <person name="Labutti K."/>
            <person name="Andreopoulos B."/>
            <person name="Lipzen A."/>
            <person name="Chen C."/>
            <person name="Yanf M."/>
            <person name="Daum C."/>
            <person name="Ng V."/>
            <person name="Clum A."/>
            <person name="Steindorff A."/>
            <person name="Ohm R."/>
            <person name="Martin F."/>
            <person name="Silar P."/>
            <person name="Natvig D."/>
            <person name="Lalanne C."/>
            <person name="Gautier V."/>
            <person name="Ament-Velasquez S.L."/>
            <person name="Kruys A."/>
            <person name="Hutchinson M.I."/>
            <person name="Powell A.J."/>
            <person name="Barry K."/>
            <person name="Miller A.N."/>
            <person name="Grigoriev I.V."/>
            <person name="Debuchy R."/>
            <person name="Gladieux P."/>
            <person name="Thoren M.H."/>
            <person name="Johannesson H."/>
        </authorList>
    </citation>
    <scope>NUCLEOTIDE SEQUENCE</scope>
    <source>
        <strain evidence="1">PSN4</strain>
    </source>
</reference>
<sequence length="224" mass="25835">MSILSQQCVALLDRTGRIETRVSNIEDQMATMQQSMSKILSAQETHKSEIIDRLDSMSSHRGASTPPPPPYVINDTPCPVKFEIERPVEFEIERGIRSDISTSRPLDSHRPTVECYKGDWNFRTHTRAVLRGLLPYWFVRREDNGTCDKARVYIHPDLKVREVKLALQDQLNFPLFGLLMHKGTLLNEDRVWSSYNIPSNDDISFVSWMRATNDIFSRLGVRID</sequence>
<gene>
    <name evidence="1" type="ORF">QBC47DRAFT_54353</name>
</gene>
<evidence type="ECO:0000313" key="1">
    <source>
        <dbReference type="EMBL" id="KAK1753249.1"/>
    </source>
</evidence>